<dbReference type="KEGG" id="tak:Tharo_0963"/>
<dbReference type="EMBL" id="CP028339">
    <property type="protein sequence ID" value="AVR87905.1"/>
    <property type="molecule type" value="Genomic_DNA"/>
</dbReference>
<protein>
    <submittedName>
        <fullName evidence="1">RNA-binding protein</fullName>
    </submittedName>
</protein>
<gene>
    <name evidence="1" type="ORF">Tharo_0963</name>
</gene>
<keyword evidence="2" id="KW-1185">Reference proteome</keyword>
<dbReference type="Pfam" id="PF05258">
    <property type="entry name" value="DciA"/>
    <property type="match status" value="1"/>
</dbReference>
<dbReference type="InterPro" id="IPR007922">
    <property type="entry name" value="DciA-like"/>
</dbReference>
<dbReference type="RefSeq" id="WP_342749588.1">
    <property type="nucleotide sequence ID" value="NZ_CP028339.1"/>
</dbReference>
<evidence type="ECO:0000313" key="1">
    <source>
        <dbReference type="EMBL" id="AVR87905.1"/>
    </source>
</evidence>
<dbReference type="Proteomes" id="UP000241885">
    <property type="component" value="Chromosome"/>
</dbReference>
<sequence length="162" mass="17434">MAHRNPHDGSFPLPTATMSQPLRRYLGSGDALARLQDHANRLRRLQAALDGALAPPLAAQCRVANLKEGVLVIFAQSGAAAVRLRQMAPTVIGLLNQAGQPVHTLKVKVLVSEPAAPHSSMAADRSLSRSARDHLEHFAAVLPPESDLRAAIERLARRARTQ</sequence>
<proteinExistence type="predicted"/>
<organism evidence="1 2">
    <name type="scientific">Thauera aromatica K172</name>
    <dbReference type="NCBI Taxonomy" id="44139"/>
    <lineage>
        <taxon>Bacteria</taxon>
        <taxon>Pseudomonadati</taxon>
        <taxon>Pseudomonadota</taxon>
        <taxon>Betaproteobacteria</taxon>
        <taxon>Rhodocyclales</taxon>
        <taxon>Zoogloeaceae</taxon>
        <taxon>Thauera</taxon>
    </lineage>
</organism>
<accession>A0A2R4BKQ4</accession>
<name>A0A2R4BKQ4_THAAR</name>
<reference evidence="1 2" key="1">
    <citation type="submission" date="2018-03" db="EMBL/GenBank/DDBJ databases">
        <title>Complete genome sequence of Thauera aromatica, a model organism for studying aromatic compound degradation under denitrifying conditions.</title>
        <authorList>
            <person name="Lo H.-Y."/>
            <person name="Goris T."/>
            <person name="Boll M."/>
            <person name="Mueller J.A."/>
        </authorList>
    </citation>
    <scope>NUCLEOTIDE SEQUENCE [LARGE SCALE GENOMIC DNA]</scope>
    <source>
        <strain evidence="1 2">K172</strain>
    </source>
</reference>
<dbReference type="AlphaFoldDB" id="A0A2R4BKQ4"/>
<evidence type="ECO:0000313" key="2">
    <source>
        <dbReference type="Proteomes" id="UP000241885"/>
    </source>
</evidence>